<gene>
    <name evidence="11 13" type="primary">hisI</name>
    <name evidence="13" type="ORF">HY912_15650</name>
</gene>
<dbReference type="Pfam" id="PF01502">
    <property type="entry name" value="PRA-CH"/>
    <property type="match status" value="1"/>
</dbReference>
<dbReference type="FunFam" id="3.10.20.810:FF:000001">
    <property type="entry name" value="Histidine biosynthesis bifunctional protein HisIE"/>
    <property type="match status" value="1"/>
</dbReference>
<keyword evidence="11" id="KW-0479">Metal-binding</keyword>
<reference evidence="13" key="1">
    <citation type="submission" date="2020-07" db="EMBL/GenBank/DDBJ databases">
        <title>Huge and variable diversity of episymbiotic CPR bacteria and DPANN archaea in groundwater ecosystems.</title>
        <authorList>
            <person name="He C.Y."/>
            <person name="Keren R."/>
            <person name="Whittaker M."/>
            <person name="Farag I.F."/>
            <person name="Doudna J."/>
            <person name="Cate J.H.D."/>
            <person name="Banfield J.F."/>
        </authorList>
    </citation>
    <scope>NUCLEOTIDE SEQUENCE</scope>
    <source>
        <strain evidence="13">NC_groundwater_1664_Pr3_B-0.1um_52_9</strain>
    </source>
</reference>
<comment type="caution">
    <text evidence="13">The sequence shown here is derived from an EMBL/GenBank/DDBJ whole genome shotgun (WGS) entry which is preliminary data.</text>
</comment>
<organism evidence="13 14">
    <name type="scientific">Desulfomonile tiedjei</name>
    <dbReference type="NCBI Taxonomy" id="2358"/>
    <lineage>
        <taxon>Bacteria</taxon>
        <taxon>Pseudomonadati</taxon>
        <taxon>Thermodesulfobacteriota</taxon>
        <taxon>Desulfomonilia</taxon>
        <taxon>Desulfomonilales</taxon>
        <taxon>Desulfomonilaceae</taxon>
        <taxon>Desulfomonile</taxon>
    </lineage>
</organism>
<sequence length="123" mass="14159">MCPSDRVEKFPVDFEKGNGLIPAIAQDVRTGKVLMMAYMNREALETTLKEGRACYWSRSRNELWRKGDTSGDIQIVKDVLVDCDQDTILLLVEQRGKGACHTRKWTCFFRRLTPEGDMQEIDD</sequence>
<comment type="similarity">
    <text evidence="6">In the N-terminal section; belongs to the PRA-CH family.</text>
</comment>
<dbReference type="InterPro" id="IPR002496">
    <property type="entry name" value="PRib_AMP_CycHydrolase_dom"/>
</dbReference>
<comment type="pathway">
    <text evidence="4">Amino-acid biosynthesis; L-histidine biosynthesis; L-histidine from 5-phospho-alpha-D-ribose 1-diphosphate: step 2/9.</text>
</comment>
<evidence type="ECO:0000256" key="2">
    <source>
        <dbReference type="ARBA" id="ARBA00001460"/>
    </source>
</evidence>
<comment type="cofactor">
    <cofactor evidence="11">
        <name>Zn(2+)</name>
        <dbReference type="ChEBI" id="CHEBI:29105"/>
    </cofactor>
    <text evidence="11">Binds 1 zinc ion per subunit.</text>
</comment>
<evidence type="ECO:0000256" key="4">
    <source>
        <dbReference type="ARBA" id="ARBA00005204"/>
    </source>
</evidence>
<dbReference type="GO" id="GO:0005737">
    <property type="term" value="C:cytoplasm"/>
    <property type="evidence" value="ECO:0007669"/>
    <property type="project" value="UniProtKB-SubCell"/>
</dbReference>
<dbReference type="EC" id="3.5.4.19" evidence="11"/>
<comment type="cofactor">
    <cofactor evidence="11">
        <name>Mg(2+)</name>
        <dbReference type="ChEBI" id="CHEBI:18420"/>
    </cofactor>
    <text evidence="11">Binds 1 Mg(2+) ion per subunit.</text>
</comment>
<evidence type="ECO:0000256" key="10">
    <source>
        <dbReference type="ARBA" id="ARBA00023102"/>
    </source>
</evidence>
<dbReference type="PANTHER" id="PTHR42945">
    <property type="entry name" value="HISTIDINE BIOSYNTHESIS BIFUNCTIONAL PROTEIN"/>
    <property type="match status" value="1"/>
</dbReference>
<comment type="subunit">
    <text evidence="11">Homodimer.</text>
</comment>
<dbReference type="EMBL" id="JACRDE010000408">
    <property type="protein sequence ID" value="MBI5250922.1"/>
    <property type="molecule type" value="Genomic_DNA"/>
</dbReference>
<dbReference type="Gene3D" id="3.10.20.810">
    <property type="entry name" value="Phosphoribosyl-AMP cyclohydrolase"/>
    <property type="match status" value="1"/>
</dbReference>
<evidence type="ECO:0000256" key="9">
    <source>
        <dbReference type="ARBA" id="ARBA00022801"/>
    </source>
</evidence>
<evidence type="ECO:0000256" key="11">
    <source>
        <dbReference type="HAMAP-Rule" id="MF_01021"/>
    </source>
</evidence>
<feature type="binding site" evidence="11">
    <location>
        <position position="100"/>
    </location>
    <ligand>
        <name>Zn(2+)</name>
        <dbReference type="ChEBI" id="CHEBI:29105"/>
        <note>ligand shared between dimeric partners</note>
    </ligand>
</feature>
<feature type="binding site" evidence="11">
    <location>
        <position position="83"/>
    </location>
    <ligand>
        <name>Zn(2+)</name>
        <dbReference type="ChEBI" id="CHEBI:29105"/>
        <note>ligand shared between dimeric partners</note>
    </ligand>
</feature>
<keyword evidence="8 11" id="KW-0028">Amino-acid biosynthesis</keyword>
<keyword evidence="11" id="KW-0460">Magnesium</keyword>
<accession>A0A9D6V3P3</accession>
<comment type="function">
    <text evidence="11">Catalyzes the hydrolysis of the adenine ring of phosphoribosyl-AMP.</text>
</comment>
<comment type="similarity">
    <text evidence="5">In the C-terminal section; belongs to the PRA-PH family.</text>
</comment>
<evidence type="ECO:0000256" key="6">
    <source>
        <dbReference type="ARBA" id="ARBA00008299"/>
    </source>
</evidence>
<dbReference type="GO" id="GO:0000287">
    <property type="term" value="F:magnesium ion binding"/>
    <property type="evidence" value="ECO:0007669"/>
    <property type="project" value="UniProtKB-UniRule"/>
</dbReference>
<keyword evidence="7 11" id="KW-0963">Cytoplasm</keyword>
<feature type="binding site" evidence="11">
    <location>
        <position position="84"/>
    </location>
    <ligand>
        <name>Mg(2+)</name>
        <dbReference type="ChEBI" id="CHEBI:18420"/>
    </ligand>
</feature>
<feature type="binding site" evidence="11">
    <location>
        <position position="82"/>
    </location>
    <ligand>
        <name>Mg(2+)</name>
        <dbReference type="ChEBI" id="CHEBI:18420"/>
    </ligand>
</feature>
<proteinExistence type="inferred from homology"/>
<feature type="binding site" evidence="11">
    <location>
        <position position="86"/>
    </location>
    <ligand>
        <name>Mg(2+)</name>
        <dbReference type="ChEBI" id="CHEBI:18420"/>
    </ligand>
</feature>
<dbReference type="GO" id="GO:0000105">
    <property type="term" value="P:L-histidine biosynthetic process"/>
    <property type="evidence" value="ECO:0007669"/>
    <property type="project" value="UniProtKB-UniRule"/>
</dbReference>
<evidence type="ECO:0000256" key="3">
    <source>
        <dbReference type="ARBA" id="ARBA00005169"/>
    </source>
</evidence>
<evidence type="ECO:0000256" key="1">
    <source>
        <dbReference type="ARBA" id="ARBA00000024"/>
    </source>
</evidence>
<dbReference type="HAMAP" id="MF_01021">
    <property type="entry name" value="HisI"/>
    <property type="match status" value="1"/>
</dbReference>
<evidence type="ECO:0000256" key="7">
    <source>
        <dbReference type="ARBA" id="ARBA00022490"/>
    </source>
</evidence>
<dbReference type="GO" id="GO:0008270">
    <property type="term" value="F:zinc ion binding"/>
    <property type="evidence" value="ECO:0007669"/>
    <property type="project" value="UniProtKB-UniRule"/>
</dbReference>
<name>A0A9D6V3P3_9BACT</name>
<dbReference type="GO" id="GO:0004635">
    <property type="term" value="F:phosphoribosyl-AMP cyclohydrolase activity"/>
    <property type="evidence" value="ECO:0007669"/>
    <property type="project" value="UniProtKB-UniRule"/>
</dbReference>
<comment type="subcellular location">
    <subcellularLocation>
        <location evidence="11">Cytoplasm</location>
    </subcellularLocation>
</comment>
<dbReference type="Proteomes" id="UP000807825">
    <property type="component" value="Unassembled WGS sequence"/>
</dbReference>
<evidence type="ECO:0000256" key="8">
    <source>
        <dbReference type="ARBA" id="ARBA00022605"/>
    </source>
</evidence>
<evidence type="ECO:0000259" key="12">
    <source>
        <dbReference type="Pfam" id="PF01502"/>
    </source>
</evidence>
<dbReference type="NCBIfam" id="NF000768">
    <property type="entry name" value="PRK00051.1"/>
    <property type="match status" value="1"/>
</dbReference>
<comment type="pathway">
    <text evidence="3 11">Amino-acid biosynthesis; L-histidine biosynthesis; L-histidine from 5-phospho-alpha-D-ribose 1-diphosphate: step 3/9.</text>
</comment>
<evidence type="ECO:0000313" key="14">
    <source>
        <dbReference type="Proteomes" id="UP000807825"/>
    </source>
</evidence>
<feature type="domain" description="Phosphoribosyl-AMP cyclohydrolase" evidence="12">
    <location>
        <begin position="35"/>
        <end position="109"/>
    </location>
</feature>
<dbReference type="SUPFAM" id="SSF141734">
    <property type="entry name" value="HisI-like"/>
    <property type="match status" value="1"/>
</dbReference>
<dbReference type="PANTHER" id="PTHR42945:SF1">
    <property type="entry name" value="HISTIDINE BIOSYNTHESIS BIFUNCTIONAL PROTEIN HIS7"/>
    <property type="match status" value="1"/>
</dbReference>
<feature type="binding site" evidence="11">
    <location>
        <position position="107"/>
    </location>
    <ligand>
        <name>Zn(2+)</name>
        <dbReference type="ChEBI" id="CHEBI:29105"/>
        <note>ligand shared between dimeric partners</note>
    </ligand>
</feature>
<keyword evidence="11" id="KW-0862">Zinc</keyword>
<dbReference type="GO" id="GO:0004636">
    <property type="term" value="F:phosphoribosyl-ATP diphosphatase activity"/>
    <property type="evidence" value="ECO:0007669"/>
    <property type="project" value="UniProtKB-EC"/>
</dbReference>
<keyword evidence="9 11" id="KW-0378">Hydrolase</keyword>
<evidence type="ECO:0000256" key="5">
    <source>
        <dbReference type="ARBA" id="ARBA00007731"/>
    </source>
</evidence>
<dbReference type="InterPro" id="IPR026660">
    <property type="entry name" value="PRA-CH"/>
</dbReference>
<evidence type="ECO:0000313" key="13">
    <source>
        <dbReference type="EMBL" id="MBI5250922.1"/>
    </source>
</evidence>
<dbReference type="InterPro" id="IPR038019">
    <property type="entry name" value="PRib_AMP_CycHydrolase_sf"/>
</dbReference>
<comment type="similarity">
    <text evidence="11">Belongs to the PRA-CH family.</text>
</comment>
<keyword evidence="10 11" id="KW-0368">Histidine biosynthesis</keyword>
<dbReference type="AlphaFoldDB" id="A0A9D6V3P3"/>
<protein>
    <recommendedName>
        <fullName evidence="11">Phosphoribosyl-AMP cyclohydrolase</fullName>
        <shortName evidence="11">PRA-CH</shortName>
        <ecNumber evidence="11">3.5.4.19</ecNumber>
    </recommendedName>
</protein>
<comment type="catalytic activity">
    <reaction evidence="2">
        <text>1-(5-phospho-beta-D-ribosyl)-ATP + H2O = 1-(5-phospho-beta-D-ribosyl)-5'-AMP + diphosphate + H(+)</text>
        <dbReference type="Rhea" id="RHEA:22828"/>
        <dbReference type="ChEBI" id="CHEBI:15377"/>
        <dbReference type="ChEBI" id="CHEBI:15378"/>
        <dbReference type="ChEBI" id="CHEBI:33019"/>
        <dbReference type="ChEBI" id="CHEBI:59457"/>
        <dbReference type="ChEBI" id="CHEBI:73183"/>
        <dbReference type="EC" id="3.6.1.31"/>
    </reaction>
</comment>
<comment type="catalytic activity">
    <reaction evidence="1 11">
        <text>1-(5-phospho-beta-D-ribosyl)-5'-AMP + H2O = 1-(5-phospho-beta-D-ribosyl)-5-[(5-phospho-beta-D-ribosylamino)methylideneamino]imidazole-4-carboxamide</text>
        <dbReference type="Rhea" id="RHEA:20049"/>
        <dbReference type="ChEBI" id="CHEBI:15377"/>
        <dbReference type="ChEBI" id="CHEBI:58435"/>
        <dbReference type="ChEBI" id="CHEBI:59457"/>
        <dbReference type="EC" id="3.5.4.19"/>
    </reaction>
</comment>